<dbReference type="EMBL" id="QEYD01000008">
    <property type="protein sequence ID" value="PWE28082.1"/>
    <property type="molecule type" value="Genomic_DNA"/>
</dbReference>
<reference evidence="4 5" key="1">
    <citation type="submission" date="2018-05" db="EMBL/GenBank/DDBJ databases">
        <title>Pararhodobacter marina sp. nov., isolated from deep-sea water of the Indian Ocean.</title>
        <authorList>
            <person name="Lai Q.Sr."/>
            <person name="Liu X."/>
            <person name="Shao Z."/>
        </authorList>
    </citation>
    <scope>NUCLEOTIDE SEQUENCE [LARGE SCALE GENOMIC DNA]</scope>
    <source>
        <strain evidence="4 5">CIC4N-9</strain>
    </source>
</reference>
<dbReference type="OrthoDB" id="5615858at2"/>
<keyword evidence="2" id="KW-0012">Acyltransferase</keyword>
<comment type="caution">
    <text evidence="4">The sequence shown here is derived from an EMBL/GenBank/DDBJ whole genome shotgun (WGS) entry which is preliminary data.</text>
</comment>
<keyword evidence="5" id="KW-1185">Reference proteome</keyword>
<dbReference type="CDD" id="cd04301">
    <property type="entry name" value="NAT_SF"/>
    <property type="match status" value="1"/>
</dbReference>
<sequence length="191" mass="20602">MRQWCSMTRPQPPLIRPAVPQDAPALAALHVAVWRDTYGALAPAVALEKLDLAHRLRGWQARLQDPAQTTWIALDDCGAVAGLVSGGAAGDGVSGARPDESVSAEIAHLYVAPDTRKQGLGRALMQAAFDALADQGHRGVGLGVVRQNYEARLFYARLAGRESASYTDPGPLWRSLMMLVTWPLPARLTDR</sequence>
<evidence type="ECO:0000256" key="1">
    <source>
        <dbReference type="ARBA" id="ARBA00022679"/>
    </source>
</evidence>
<organism evidence="4 5">
    <name type="scientific">Pararhodobacter marinus</name>
    <dbReference type="NCBI Taxonomy" id="2184063"/>
    <lineage>
        <taxon>Bacteria</taxon>
        <taxon>Pseudomonadati</taxon>
        <taxon>Pseudomonadota</taxon>
        <taxon>Alphaproteobacteria</taxon>
        <taxon>Rhodobacterales</taxon>
        <taxon>Paracoccaceae</taxon>
        <taxon>Pararhodobacter</taxon>
    </lineage>
</organism>
<evidence type="ECO:0000259" key="3">
    <source>
        <dbReference type="PROSITE" id="PS51186"/>
    </source>
</evidence>
<keyword evidence="1 4" id="KW-0808">Transferase</keyword>
<gene>
    <name evidence="4" type="ORF">C4N9_14175</name>
</gene>
<evidence type="ECO:0000313" key="5">
    <source>
        <dbReference type="Proteomes" id="UP000244940"/>
    </source>
</evidence>
<dbReference type="Pfam" id="PF00583">
    <property type="entry name" value="Acetyltransf_1"/>
    <property type="match status" value="1"/>
</dbReference>
<evidence type="ECO:0000256" key="2">
    <source>
        <dbReference type="ARBA" id="ARBA00023315"/>
    </source>
</evidence>
<dbReference type="Proteomes" id="UP000244940">
    <property type="component" value="Unassembled WGS sequence"/>
</dbReference>
<protein>
    <submittedName>
        <fullName evidence="4">N-acetyltransferase</fullName>
    </submittedName>
</protein>
<evidence type="ECO:0000313" key="4">
    <source>
        <dbReference type="EMBL" id="PWE28082.1"/>
    </source>
</evidence>
<name>A0A2U2C894_9RHOB</name>
<dbReference type="PANTHER" id="PTHR43877">
    <property type="entry name" value="AMINOALKYLPHOSPHONATE N-ACETYLTRANSFERASE-RELATED-RELATED"/>
    <property type="match status" value="1"/>
</dbReference>
<dbReference type="PROSITE" id="PS51186">
    <property type="entry name" value="GNAT"/>
    <property type="match status" value="1"/>
</dbReference>
<feature type="domain" description="N-acetyltransferase" evidence="3">
    <location>
        <begin position="13"/>
        <end position="183"/>
    </location>
</feature>
<dbReference type="SUPFAM" id="SSF55729">
    <property type="entry name" value="Acyl-CoA N-acyltransferases (Nat)"/>
    <property type="match status" value="1"/>
</dbReference>
<accession>A0A2U2C894</accession>
<proteinExistence type="predicted"/>
<dbReference type="InterPro" id="IPR000182">
    <property type="entry name" value="GNAT_dom"/>
</dbReference>
<dbReference type="AlphaFoldDB" id="A0A2U2C894"/>
<dbReference type="InterPro" id="IPR050832">
    <property type="entry name" value="Bact_Acetyltransf"/>
</dbReference>
<dbReference type="GO" id="GO:0016747">
    <property type="term" value="F:acyltransferase activity, transferring groups other than amino-acyl groups"/>
    <property type="evidence" value="ECO:0007669"/>
    <property type="project" value="InterPro"/>
</dbReference>
<dbReference type="Gene3D" id="3.40.630.30">
    <property type="match status" value="1"/>
</dbReference>
<dbReference type="InterPro" id="IPR016181">
    <property type="entry name" value="Acyl_CoA_acyltransferase"/>
</dbReference>